<dbReference type="Gene3D" id="1.10.10.10">
    <property type="entry name" value="Winged helix-like DNA-binding domain superfamily/Winged helix DNA-binding domain"/>
    <property type="match status" value="1"/>
</dbReference>
<sequence>MEKEELKKIIYQLVEKSTGKKKLKQSDILKKIAADQGLEKSEVKAALRELMDAGELIFTYFGGSFVEIPPKE</sequence>
<dbReference type="InterPro" id="IPR036388">
    <property type="entry name" value="WH-like_DNA-bd_sf"/>
</dbReference>
<gene>
    <name evidence="1" type="ORF">MNBD_NITROSPIRAE03-1846</name>
</gene>
<reference evidence="1" key="1">
    <citation type="submission" date="2018-06" db="EMBL/GenBank/DDBJ databases">
        <authorList>
            <person name="Zhirakovskaya E."/>
        </authorList>
    </citation>
    <scope>NUCLEOTIDE SEQUENCE</scope>
</reference>
<accession>A0A3B1CM62</accession>
<dbReference type="EMBL" id="UOGI01000115">
    <property type="protein sequence ID" value="VAX31626.1"/>
    <property type="molecule type" value="Genomic_DNA"/>
</dbReference>
<dbReference type="AlphaFoldDB" id="A0A3B1CM62"/>
<protein>
    <recommendedName>
        <fullName evidence="2">Dissimilatory sulfite reductase clustered protein DsrD</fullName>
    </recommendedName>
</protein>
<organism evidence="1">
    <name type="scientific">hydrothermal vent metagenome</name>
    <dbReference type="NCBI Taxonomy" id="652676"/>
    <lineage>
        <taxon>unclassified sequences</taxon>
        <taxon>metagenomes</taxon>
        <taxon>ecological metagenomes</taxon>
    </lineage>
</organism>
<name>A0A3B1CM62_9ZZZZ</name>
<proteinExistence type="predicted"/>
<evidence type="ECO:0008006" key="2">
    <source>
        <dbReference type="Google" id="ProtNLM"/>
    </source>
</evidence>
<evidence type="ECO:0000313" key="1">
    <source>
        <dbReference type="EMBL" id="VAX31626.1"/>
    </source>
</evidence>